<dbReference type="EMBL" id="FLOB01000016">
    <property type="protein sequence ID" value="SBS37228.1"/>
    <property type="molecule type" value="Genomic_DNA"/>
</dbReference>
<organism evidence="2 3">
    <name type="scientific">Marinomonas spartinae</name>
    <dbReference type="NCBI Taxonomy" id="1792290"/>
    <lineage>
        <taxon>Bacteria</taxon>
        <taxon>Pseudomonadati</taxon>
        <taxon>Pseudomonadota</taxon>
        <taxon>Gammaproteobacteria</taxon>
        <taxon>Oceanospirillales</taxon>
        <taxon>Oceanospirillaceae</taxon>
        <taxon>Marinomonas</taxon>
    </lineage>
</organism>
<dbReference type="AlphaFoldDB" id="A0A1A8TTU6"/>
<dbReference type="RefSeq" id="WP_067020195.1">
    <property type="nucleotide sequence ID" value="NZ_FLOB01000016.1"/>
</dbReference>
<evidence type="ECO:0000313" key="3">
    <source>
        <dbReference type="Proteomes" id="UP000092544"/>
    </source>
</evidence>
<proteinExistence type="predicted"/>
<dbReference type="GO" id="GO:0016747">
    <property type="term" value="F:acyltransferase activity, transferring groups other than amino-acyl groups"/>
    <property type="evidence" value="ECO:0007669"/>
    <property type="project" value="InterPro"/>
</dbReference>
<gene>
    <name evidence="2" type="ORF">MSP8886_04033</name>
</gene>
<feature type="domain" description="N-acetyltransferase" evidence="1">
    <location>
        <begin position="1"/>
        <end position="129"/>
    </location>
</feature>
<evidence type="ECO:0000259" key="1">
    <source>
        <dbReference type="PROSITE" id="PS51186"/>
    </source>
</evidence>
<reference evidence="2 3" key="1">
    <citation type="submission" date="2016-06" db="EMBL/GenBank/DDBJ databases">
        <authorList>
            <person name="Kjaerup R.B."/>
            <person name="Dalgaard T.S."/>
            <person name="Juul-Madsen H.R."/>
        </authorList>
    </citation>
    <scope>NUCLEOTIDE SEQUENCE [LARGE SCALE GENOMIC DNA]</scope>
    <source>
        <strain evidence="2 3">CECT 8886</strain>
    </source>
</reference>
<dbReference type="OrthoDB" id="7845888at2"/>
<sequence>MSSLFSLPVRVPSLWFPLVKKFYQAHYPSGKPNKADPIWVIKQQGRILSAVRLKQLDRCQLLTAMVTEPGHRGLGIGHHLLRHLHKPLAERPCYCFALSHLERFYQDNGFHTIDSSQLPDELLGRLTSYVAQGRALIPMHYIAKRSEES</sequence>
<evidence type="ECO:0000313" key="2">
    <source>
        <dbReference type="EMBL" id="SBS37228.1"/>
    </source>
</evidence>
<dbReference type="InterPro" id="IPR000182">
    <property type="entry name" value="GNAT_dom"/>
</dbReference>
<dbReference type="STRING" id="1792290.MSP8886_04033"/>
<dbReference type="InterPro" id="IPR016181">
    <property type="entry name" value="Acyl_CoA_acyltransferase"/>
</dbReference>
<dbReference type="Gene3D" id="3.40.630.30">
    <property type="match status" value="1"/>
</dbReference>
<dbReference type="Pfam" id="PF13508">
    <property type="entry name" value="Acetyltransf_7"/>
    <property type="match status" value="1"/>
</dbReference>
<dbReference type="PROSITE" id="PS51186">
    <property type="entry name" value="GNAT"/>
    <property type="match status" value="1"/>
</dbReference>
<dbReference type="SUPFAM" id="SSF55729">
    <property type="entry name" value="Acyl-CoA N-acyltransferases (Nat)"/>
    <property type="match status" value="1"/>
</dbReference>
<name>A0A1A8TTU6_9GAMM</name>
<dbReference type="Proteomes" id="UP000092544">
    <property type="component" value="Unassembled WGS sequence"/>
</dbReference>
<protein>
    <recommendedName>
        <fullName evidence="1">N-acetyltransferase domain-containing protein</fullName>
    </recommendedName>
</protein>
<keyword evidence="3" id="KW-1185">Reference proteome</keyword>
<accession>A0A1A8TTU6</accession>
<dbReference type="CDD" id="cd04301">
    <property type="entry name" value="NAT_SF"/>
    <property type="match status" value="1"/>
</dbReference>